<evidence type="ECO:0000256" key="2">
    <source>
        <dbReference type="ARBA" id="ARBA00006739"/>
    </source>
</evidence>
<evidence type="ECO:0000313" key="6">
    <source>
        <dbReference type="EMBL" id="OHV46267.1"/>
    </source>
</evidence>
<proteinExistence type="inferred from homology"/>
<dbReference type="RefSeq" id="WP_071081817.1">
    <property type="nucleotide sequence ID" value="NZ_MBLM01000002.1"/>
</dbReference>
<evidence type="ECO:0000313" key="7">
    <source>
        <dbReference type="Proteomes" id="UP000179627"/>
    </source>
</evidence>
<feature type="region of interest" description="Disordered" evidence="5">
    <location>
        <begin position="249"/>
        <end position="326"/>
    </location>
</feature>
<dbReference type="PANTHER" id="PTHR43179:SF12">
    <property type="entry name" value="GALACTOFURANOSYLTRANSFERASE GLFT2"/>
    <property type="match status" value="1"/>
</dbReference>
<evidence type="ECO:0000256" key="5">
    <source>
        <dbReference type="SAM" id="MobiDB-lite"/>
    </source>
</evidence>
<evidence type="ECO:0000256" key="1">
    <source>
        <dbReference type="ARBA" id="ARBA00004776"/>
    </source>
</evidence>
<protein>
    <submittedName>
        <fullName evidence="6">Glycosyl transferase</fullName>
    </submittedName>
</protein>
<keyword evidence="7" id="KW-1185">Reference proteome</keyword>
<dbReference type="InterPro" id="IPR029044">
    <property type="entry name" value="Nucleotide-diphossugar_trans"/>
</dbReference>
<dbReference type="SUPFAM" id="SSF53448">
    <property type="entry name" value="Nucleotide-diphospho-sugar transferases"/>
    <property type="match status" value="1"/>
</dbReference>
<keyword evidence="3" id="KW-0328">Glycosyltransferase</keyword>
<dbReference type="Proteomes" id="UP000179627">
    <property type="component" value="Unassembled WGS sequence"/>
</dbReference>
<comment type="caution">
    <text evidence="6">The sequence shown here is derived from an EMBL/GenBank/DDBJ whole genome shotgun (WGS) entry which is preliminary data.</text>
</comment>
<feature type="compositionally biased region" description="Low complexity" evidence="5">
    <location>
        <begin position="283"/>
        <end position="295"/>
    </location>
</feature>
<gene>
    <name evidence="6" type="ORF">CC117_01045</name>
</gene>
<dbReference type="AlphaFoldDB" id="A0A1S1RJP7"/>
<feature type="compositionally biased region" description="Basic and acidic residues" evidence="5">
    <location>
        <begin position="250"/>
        <end position="276"/>
    </location>
</feature>
<dbReference type="GO" id="GO:0016757">
    <property type="term" value="F:glycosyltransferase activity"/>
    <property type="evidence" value="ECO:0007669"/>
    <property type="project" value="UniProtKB-KW"/>
</dbReference>
<dbReference type="OrthoDB" id="9771846at2"/>
<sequence length="326" mass="35451">MKTIAVIIHRETVGRTADLATHLDMSAHLDQVTVVANDLSERPAGLPAGVSWLVPPRDLGRGGAFRHAVAAMPAAAAYLLVENNVRIDDATIGACLELLAGANIGVVAPTLVDEAGARSLPARPTRYLVLPRILGNAPTDRPSEANWVSGAVMFVKAECHQRVAMDGRYFRGLEDIDFCYRVRDAGWSVVVCPRTAWRSGADPDPGVLRGYYEVRNRLWLTRVRGWRGRTAAAALWTLTVSLPHAIACSRRSEDHRPGHTEGQRPDREQAGREQAGRRQHPAGRLVLRGLLDGLGPLPPSGDPRPDEPRTAWWTAPGPRSVAGRRG</sequence>
<comment type="pathway">
    <text evidence="1">Cell wall biogenesis; cell wall polysaccharide biosynthesis.</text>
</comment>
<dbReference type="Gene3D" id="3.90.550.10">
    <property type="entry name" value="Spore Coat Polysaccharide Biosynthesis Protein SpsA, Chain A"/>
    <property type="match status" value="1"/>
</dbReference>
<comment type="similarity">
    <text evidence="2">Belongs to the glycosyltransferase 2 family.</text>
</comment>
<organism evidence="6 7">
    <name type="scientific">Parafrankia colletiae</name>
    <dbReference type="NCBI Taxonomy" id="573497"/>
    <lineage>
        <taxon>Bacteria</taxon>
        <taxon>Bacillati</taxon>
        <taxon>Actinomycetota</taxon>
        <taxon>Actinomycetes</taxon>
        <taxon>Frankiales</taxon>
        <taxon>Frankiaceae</taxon>
        <taxon>Parafrankia</taxon>
    </lineage>
</organism>
<evidence type="ECO:0000256" key="4">
    <source>
        <dbReference type="ARBA" id="ARBA00022679"/>
    </source>
</evidence>
<dbReference type="PANTHER" id="PTHR43179">
    <property type="entry name" value="RHAMNOSYLTRANSFERASE WBBL"/>
    <property type="match status" value="1"/>
</dbReference>
<keyword evidence="4 6" id="KW-0808">Transferase</keyword>
<evidence type="ECO:0000256" key="3">
    <source>
        <dbReference type="ARBA" id="ARBA00022676"/>
    </source>
</evidence>
<reference evidence="7" key="1">
    <citation type="submission" date="2016-07" db="EMBL/GenBank/DDBJ databases">
        <title>Sequence Frankia sp. strain CcI1.17.</title>
        <authorList>
            <person name="Ghodhbane-Gtari F."/>
            <person name="Swanson E."/>
            <person name="Gueddou A."/>
            <person name="Morris K."/>
            <person name="Hezbri K."/>
            <person name="Ktari A."/>
            <person name="Nouioui I."/>
            <person name="Abebe-Akele F."/>
            <person name="Simpson S."/>
            <person name="Thomas K."/>
            <person name="Gtari M."/>
            <person name="Tisa L.S."/>
            <person name="Hurst S."/>
        </authorList>
    </citation>
    <scope>NUCLEOTIDE SEQUENCE [LARGE SCALE GENOMIC DNA]</scope>
    <source>
        <strain evidence="7">Cc1.17</strain>
    </source>
</reference>
<dbReference type="EMBL" id="MBLM01000002">
    <property type="protein sequence ID" value="OHV46267.1"/>
    <property type="molecule type" value="Genomic_DNA"/>
</dbReference>
<accession>A0A1S1RJP7</accession>
<name>A0A1S1RJP7_9ACTN</name>